<dbReference type="SUPFAM" id="SSF46785">
    <property type="entry name" value="Winged helix' DNA-binding domain"/>
    <property type="match status" value="1"/>
</dbReference>
<dbReference type="GO" id="GO:0003700">
    <property type="term" value="F:DNA-binding transcription factor activity"/>
    <property type="evidence" value="ECO:0007669"/>
    <property type="project" value="InterPro"/>
</dbReference>
<evidence type="ECO:0000256" key="4">
    <source>
        <dbReference type="ARBA" id="ARBA00023163"/>
    </source>
</evidence>
<dbReference type="GO" id="GO:0003677">
    <property type="term" value="F:DNA binding"/>
    <property type="evidence" value="ECO:0007669"/>
    <property type="project" value="UniProtKB-KW"/>
</dbReference>
<dbReference type="PROSITE" id="PS50931">
    <property type="entry name" value="HTH_LYSR"/>
    <property type="match status" value="1"/>
</dbReference>
<dbReference type="FunFam" id="1.10.10.10:FF:000001">
    <property type="entry name" value="LysR family transcriptional regulator"/>
    <property type="match status" value="1"/>
</dbReference>
<evidence type="ECO:0000259" key="5">
    <source>
        <dbReference type="PROSITE" id="PS50931"/>
    </source>
</evidence>
<dbReference type="Pfam" id="PF03466">
    <property type="entry name" value="LysR_substrate"/>
    <property type="match status" value="1"/>
</dbReference>
<keyword evidence="2" id="KW-0805">Transcription regulation</keyword>
<dbReference type="PANTHER" id="PTHR30419">
    <property type="entry name" value="HTH-TYPE TRANSCRIPTIONAL REGULATOR YBHD"/>
    <property type="match status" value="1"/>
</dbReference>
<dbReference type="Gene3D" id="1.10.10.10">
    <property type="entry name" value="Winged helix-like DNA-binding domain superfamily/Winged helix DNA-binding domain"/>
    <property type="match status" value="1"/>
</dbReference>
<dbReference type="InterPro" id="IPR050950">
    <property type="entry name" value="HTH-type_LysR_regulators"/>
</dbReference>
<keyword evidence="3 6" id="KW-0238">DNA-binding</keyword>
<dbReference type="Proteomes" id="UP000199569">
    <property type="component" value="Unassembled WGS sequence"/>
</dbReference>
<dbReference type="InterPro" id="IPR036390">
    <property type="entry name" value="WH_DNA-bd_sf"/>
</dbReference>
<proteinExistence type="inferred from homology"/>
<name>A0A1G5E5S7_9HYPH</name>
<dbReference type="EMBL" id="FMVJ01000003">
    <property type="protein sequence ID" value="SCY22384.1"/>
    <property type="molecule type" value="Genomic_DNA"/>
</dbReference>
<keyword evidence="7" id="KW-1185">Reference proteome</keyword>
<gene>
    <name evidence="6" type="ORF">SAMN02927923_00894</name>
</gene>
<reference evidence="7" key="1">
    <citation type="submission" date="2016-10" db="EMBL/GenBank/DDBJ databases">
        <authorList>
            <person name="Varghese N."/>
            <person name="Submissions S."/>
        </authorList>
    </citation>
    <scope>NUCLEOTIDE SEQUENCE [LARGE SCALE GENOMIC DNA]</scope>
    <source>
        <strain evidence="7">CGMCC 1.7666</strain>
    </source>
</reference>
<dbReference type="GO" id="GO:0005829">
    <property type="term" value="C:cytosol"/>
    <property type="evidence" value="ECO:0007669"/>
    <property type="project" value="TreeGrafter"/>
</dbReference>
<dbReference type="RefSeq" id="WP_091130739.1">
    <property type="nucleotide sequence ID" value="NZ_FMVJ01000003.1"/>
</dbReference>
<dbReference type="Gene3D" id="3.40.190.290">
    <property type="match status" value="1"/>
</dbReference>
<dbReference type="STRING" id="549386.SAMN02927923_00894"/>
<dbReference type="AlphaFoldDB" id="A0A1G5E5S7"/>
<feature type="domain" description="HTH lysR-type" evidence="5">
    <location>
        <begin position="3"/>
        <end position="60"/>
    </location>
</feature>
<evidence type="ECO:0000256" key="1">
    <source>
        <dbReference type="ARBA" id="ARBA00009437"/>
    </source>
</evidence>
<organism evidence="6 7">
    <name type="scientific">Microvirga guangxiensis</name>
    <dbReference type="NCBI Taxonomy" id="549386"/>
    <lineage>
        <taxon>Bacteria</taxon>
        <taxon>Pseudomonadati</taxon>
        <taxon>Pseudomonadota</taxon>
        <taxon>Alphaproteobacteria</taxon>
        <taxon>Hyphomicrobiales</taxon>
        <taxon>Methylobacteriaceae</taxon>
        <taxon>Microvirga</taxon>
    </lineage>
</organism>
<keyword evidence="4" id="KW-0804">Transcription</keyword>
<dbReference type="PANTHER" id="PTHR30419:SF2">
    <property type="entry name" value="LYSR FAMILY TRANSCRIPTIONAL REGULATOR"/>
    <property type="match status" value="1"/>
</dbReference>
<accession>A0A1G5E5S7</accession>
<comment type="similarity">
    <text evidence="1">Belongs to the LysR transcriptional regulatory family.</text>
</comment>
<protein>
    <submittedName>
        <fullName evidence="6">DNA-binding transcriptional regulator, LysR family</fullName>
    </submittedName>
</protein>
<evidence type="ECO:0000256" key="2">
    <source>
        <dbReference type="ARBA" id="ARBA00023015"/>
    </source>
</evidence>
<dbReference type="InterPro" id="IPR036388">
    <property type="entry name" value="WH-like_DNA-bd_sf"/>
</dbReference>
<evidence type="ECO:0000256" key="3">
    <source>
        <dbReference type="ARBA" id="ARBA00023125"/>
    </source>
</evidence>
<evidence type="ECO:0000313" key="6">
    <source>
        <dbReference type="EMBL" id="SCY22384.1"/>
    </source>
</evidence>
<dbReference type="InterPro" id="IPR005119">
    <property type="entry name" value="LysR_subst-bd"/>
</dbReference>
<evidence type="ECO:0000313" key="7">
    <source>
        <dbReference type="Proteomes" id="UP000199569"/>
    </source>
</evidence>
<dbReference type="Pfam" id="PF00126">
    <property type="entry name" value="HTH_1"/>
    <property type="match status" value="1"/>
</dbReference>
<dbReference type="SUPFAM" id="SSF53850">
    <property type="entry name" value="Periplasmic binding protein-like II"/>
    <property type="match status" value="1"/>
</dbReference>
<dbReference type="CDD" id="cd08421">
    <property type="entry name" value="PBP2_LTTR_like_1"/>
    <property type="match status" value="1"/>
</dbReference>
<dbReference type="InterPro" id="IPR000847">
    <property type="entry name" value="LysR_HTH_N"/>
</dbReference>
<sequence>MQFDLTDLSLFRHVVEAGSITHGAERAHLALAAASTRIRNMEKSLGAPLLLRTRAGVTLTPAGRTLLQHARTLLAQAERLKEDLGSFTGGLAGQIRILSNTNALTEFLPEALGAFLAQHPQVSIDLEERLSDEIVGLIAEGVGDIGIVAGTVDTGQLETYPFRSDRFVLAVPTGHALASHPSIAFSKVLEHDFVGLDRASALQRFLSSKASRIGRPLRLRVQLRSFDAVCRMVEAGVGLGIVPETTAQRAARTMAIHPVALEDSWAARDLTLCIRSLKDLPSSARQLVAHLRQGT</sequence>
<dbReference type="OrthoDB" id="9785974at2"/>